<organism evidence="2">
    <name type="scientific">Blautia glucerasea</name>
    <dbReference type="NCBI Taxonomy" id="536633"/>
    <lineage>
        <taxon>Bacteria</taxon>
        <taxon>Bacillati</taxon>
        <taxon>Bacillota</taxon>
        <taxon>Clostridia</taxon>
        <taxon>Lachnospirales</taxon>
        <taxon>Lachnospiraceae</taxon>
        <taxon>Blautia</taxon>
    </lineage>
</organism>
<feature type="domain" description="Methyltransferase" evidence="1">
    <location>
        <begin position="54"/>
        <end position="137"/>
    </location>
</feature>
<dbReference type="InterPro" id="IPR041698">
    <property type="entry name" value="Methyltransf_25"/>
</dbReference>
<dbReference type="Gene3D" id="3.40.50.150">
    <property type="entry name" value="Vaccinia Virus protein VP39"/>
    <property type="match status" value="1"/>
</dbReference>
<protein>
    <submittedName>
        <fullName evidence="2">Methyltransferase domain protein</fullName>
    </submittedName>
</protein>
<sequence length="207" mass="24293">MIEEQSGDRLLKIRTSGRDATGSDQYKYPYEPTPYSVLERLGNSGEIRKQNTLLDYGCGKGRVDFFLSYQTGCRSIGIEYNERFYQAALKNKEASAVGRKTDFVLEDASRWAVPREVDRCFFFNPFCLEILKKVMARILESYYEDPREIRLYFYYASEEYIRYLSEIDLLEKKESILCQDLFPGDNPREQIDIFSLKNPLIIKNNKI</sequence>
<dbReference type="RefSeq" id="WP_156352338.1">
    <property type="nucleotide sequence ID" value="NZ_CACRST010000006.1"/>
</dbReference>
<accession>A0A6N2QZW7</accession>
<gene>
    <name evidence="2" type="ORF">BGLFYP119_00382</name>
</gene>
<dbReference type="SUPFAM" id="SSF53335">
    <property type="entry name" value="S-adenosyl-L-methionine-dependent methyltransferases"/>
    <property type="match status" value="1"/>
</dbReference>
<evidence type="ECO:0000259" key="1">
    <source>
        <dbReference type="Pfam" id="PF13649"/>
    </source>
</evidence>
<dbReference type="AlphaFoldDB" id="A0A6N2QZW7"/>
<dbReference type="EMBL" id="CACRST010000006">
    <property type="protein sequence ID" value="VYS74213.1"/>
    <property type="molecule type" value="Genomic_DNA"/>
</dbReference>
<dbReference type="CDD" id="cd02440">
    <property type="entry name" value="AdoMet_MTases"/>
    <property type="match status" value="1"/>
</dbReference>
<evidence type="ECO:0000313" key="2">
    <source>
        <dbReference type="EMBL" id="VYS74213.1"/>
    </source>
</evidence>
<proteinExistence type="predicted"/>
<dbReference type="Pfam" id="PF13649">
    <property type="entry name" value="Methyltransf_25"/>
    <property type="match status" value="1"/>
</dbReference>
<dbReference type="GO" id="GO:0008168">
    <property type="term" value="F:methyltransferase activity"/>
    <property type="evidence" value="ECO:0007669"/>
    <property type="project" value="UniProtKB-KW"/>
</dbReference>
<dbReference type="GO" id="GO:0032259">
    <property type="term" value="P:methylation"/>
    <property type="evidence" value="ECO:0007669"/>
    <property type="project" value="UniProtKB-KW"/>
</dbReference>
<keyword evidence="2" id="KW-0489">Methyltransferase</keyword>
<reference evidence="2" key="1">
    <citation type="submission" date="2019-11" db="EMBL/GenBank/DDBJ databases">
        <authorList>
            <person name="Feng L."/>
        </authorList>
    </citation>
    <scope>NUCLEOTIDE SEQUENCE</scope>
    <source>
        <strain evidence="2">BgluceraseaLFYP119</strain>
    </source>
</reference>
<name>A0A6N2QZW7_9FIRM</name>
<dbReference type="InterPro" id="IPR029063">
    <property type="entry name" value="SAM-dependent_MTases_sf"/>
</dbReference>
<keyword evidence="2" id="KW-0808">Transferase</keyword>